<proteinExistence type="predicted"/>
<dbReference type="GO" id="GO:0016787">
    <property type="term" value="F:hydrolase activity"/>
    <property type="evidence" value="ECO:0007669"/>
    <property type="project" value="UniProtKB-KW"/>
</dbReference>
<organism evidence="1 2">
    <name type="scientific">Oceanomicrobium pacificus</name>
    <dbReference type="NCBI Taxonomy" id="2692916"/>
    <lineage>
        <taxon>Bacteria</taxon>
        <taxon>Pseudomonadati</taxon>
        <taxon>Pseudomonadota</taxon>
        <taxon>Alphaproteobacteria</taxon>
        <taxon>Rhodobacterales</taxon>
        <taxon>Paracoccaceae</taxon>
        <taxon>Oceanomicrobium</taxon>
    </lineage>
</organism>
<dbReference type="Proteomes" id="UP000436016">
    <property type="component" value="Unassembled WGS sequence"/>
</dbReference>
<keyword evidence="2" id="KW-1185">Reference proteome</keyword>
<protein>
    <submittedName>
        <fullName evidence="1">N-formylglutamate amidohydrolase</fullName>
    </submittedName>
</protein>
<sequence length="254" mass="27539">MADHPAFELVPGRPGVPLLLVCDHASNAVPAALGGTLGLPREDMERHIAFDVGARGLTLELAELLGATAILSTTSRLVIDPNRGEDDPTLVMKLYDGSIIPGNRAVDEAEVARRLAAYHRPYHDAITAHLDAMIARGEAPQILSIHSYTPQLRGRAPRPWHVGVLWDEDARIARPLIDRLMREPDLCVGDNEPYSGQLRGDCMFTHGTQRGIAHALIELRNDLISDAAGETAWARRLAPILAETCGLTEGVTHG</sequence>
<gene>
    <name evidence="1" type="ORF">GSH16_01115</name>
</gene>
<comment type="caution">
    <text evidence="1">The sequence shown here is derived from an EMBL/GenBank/DDBJ whole genome shotgun (WGS) entry which is preliminary data.</text>
</comment>
<reference evidence="1 2" key="1">
    <citation type="submission" date="2019-12" db="EMBL/GenBank/DDBJ databases">
        <title>Strain KN286 was isolated from seawater, which was collected from Caroline Seamount in the tropical western Pacific.</title>
        <authorList>
            <person name="Wang Q."/>
        </authorList>
    </citation>
    <scope>NUCLEOTIDE SEQUENCE [LARGE SCALE GENOMIC DNA]</scope>
    <source>
        <strain evidence="1 2">KN286</strain>
    </source>
</reference>
<dbReference type="AlphaFoldDB" id="A0A6B0TQH7"/>
<dbReference type="InterPro" id="IPR011227">
    <property type="entry name" value="UCP029730"/>
</dbReference>
<accession>A0A6B0TQH7</accession>
<dbReference type="SUPFAM" id="SSF53187">
    <property type="entry name" value="Zn-dependent exopeptidases"/>
    <property type="match status" value="1"/>
</dbReference>
<dbReference type="InterPro" id="IPR007709">
    <property type="entry name" value="N-FG_amidohydro"/>
</dbReference>
<keyword evidence="1" id="KW-0378">Hydrolase</keyword>
<dbReference type="Pfam" id="PF05013">
    <property type="entry name" value="FGase"/>
    <property type="match status" value="1"/>
</dbReference>
<evidence type="ECO:0000313" key="2">
    <source>
        <dbReference type="Proteomes" id="UP000436016"/>
    </source>
</evidence>
<dbReference type="RefSeq" id="WP_160851066.1">
    <property type="nucleotide sequence ID" value="NZ_WUWG01000001.1"/>
</dbReference>
<dbReference type="EMBL" id="WUWG01000001">
    <property type="protein sequence ID" value="MXU64028.1"/>
    <property type="molecule type" value="Genomic_DNA"/>
</dbReference>
<name>A0A6B0TQH7_9RHOB</name>
<dbReference type="Gene3D" id="3.40.630.40">
    <property type="entry name" value="Zn-dependent exopeptidases"/>
    <property type="match status" value="1"/>
</dbReference>
<dbReference type="PIRSF" id="PIRSF029730">
    <property type="entry name" value="UCP029730"/>
    <property type="match status" value="1"/>
</dbReference>
<evidence type="ECO:0000313" key="1">
    <source>
        <dbReference type="EMBL" id="MXU64028.1"/>
    </source>
</evidence>